<dbReference type="OrthoDB" id="3182339at2759"/>
<gene>
    <name evidence="1" type="ORF">PSALAMII_LOCUS1429</name>
</gene>
<dbReference type="AlphaFoldDB" id="A0A9W4IH16"/>
<evidence type="ECO:0000313" key="2">
    <source>
        <dbReference type="Proteomes" id="UP001152592"/>
    </source>
</evidence>
<evidence type="ECO:0000313" key="1">
    <source>
        <dbReference type="EMBL" id="CAG8282894.1"/>
    </source>
</evidence>
<reference evidence="1" key="1">
    <citation type="submission" date="2021-07" db="EMBL/GenBank/DDBJ databases">
        <authorList>
            <person name="Branca A.L. A."/>
        </authorList>
    </citation>
    <scope>NUCLEOTIDE SEQUENCE</scope>
</reference>
<dbReference type="EMBL" id="CAJVPD010000063">
    <property type="protein sequence ID" value="CAG8282894.1"/>
    <property type="molecule type" value="Genomic_DNA"/>
</dbReference>
<comment type="caution">
    <text evidence="1">The sequence shown here is derived from an EMBL/GenBank/DDBJ whole genome shotgun (WGS) entry which is preliminary data.</text>
</comment>
<sequence length="123" mass="14496">MYRRLRQEAWLAKEFFQHGAPRMAKIDLYMRRMVAFRQKLSVAVHICGGQPAQALELLSIRHKNTHSGGYRNVFIEDGMVAMVTSYYKGFYASNDVKIIHRYLPWDVGELVVWYLWLVLPFVE</sequence>
<proteinExistence type="predicted"/>
<name>A0A9W4IH16_9EURO</name>
<organism evidence="1 2">
    <name type="scientific">Penicillium salamii</name>
    <dbReference type="NCBI Taxonomy" id="1612424"/>
    <lineage>
        <taxon>Eukaryota</taxon>
        <taxon>Fungi</taxon>
        <taxon>Dikarya</taxon>
        <taxon>Ascomycota</taxon>
        <taxon>Pezizomycotina</taxon>
        <taxon>Eurotiomycetes</taxon>
        <taxon>Eurotiomycetidae</taxon>
        <taxon>Eurotiales</taxon>
        <taxon>Aspergillaceae</taxon>
        <taxon>Penicillium</taxon>
    </lineage>
</organism>
<dbReference type="Proteomes" id="UP001152592">
    <property type="component" value="Unassembled WGS sequence"/>
</dbReference>
<protein>
    <submittedName>
        <fullName evidence="1">Uncharacterized protein</fullName>
    </submittedName>
</protein>
<accession>A0A9W4IH16</accession>